<protein>
    <recommendedName>
        <fullName evidence="3">Tellurite resistance protein TerB</fullName>
    </recommendedName>
</protein>
<organism evidence="1 2">
    <name type="scientific">Marinoscillum furvescens DSM 4134</name>
    <dbReference type="NCBI Taxonomy" id="1122208"/>
    <lineage>
        <taxon>Bacteria</taxon>
        <taxon>Pseudomonadati</taxon>
        <taxon>Bacteroidota</taxon>
        <taxon>Cytophagia</taxon>
        <taxon>Cytophagales</taxon>
        <taxon>Reichenbachiellaceae</taxon>
        <taxon>Marinoscillum</taxon>
    </lineage>
</organism>
<evidence type="ECO:0000313" key="1">
    <source>
        <dbReference type="EMBL" id="RED94111.1"/>
    </source>
</evidence>
<gene>
    <name evidence="1" type="ORF">C7460_12252</name>
</gene>
<reference evidence="1 2" key="1">
    <citation type="submission" date="2018-07" db="EMBL/GenBank/DDBJ databases">
        <title>Genomic Encyclopedia of Type Strains, Phase IV (KMG-IV): sequencing the most valuable type-strain genomes for metagenomic binning, comparative biology and taxonomic classification.</title>
        <authorList>
            <person name="Goeker M."/>
        </authorList>
    </citation>
    <scope>NUCLEOTIDE SEQUENCE [LARGE SCALE GENOMIC DNA]</scope>
    <source>
        <strain evidence="1 2">DSM 4134</strain>
    </source>
</reference>
<accession>A0A3D9KXY9</accession>
<dbReference type="AlphaFoldDB" id="A0A3D9KXY9"/>
<dbReference type="RefSeq" id="WP_245986479.1">
    <property type="nucleotide sequence ID" value="NZ_QREG01000022.1"/>
</dbReference>
<keyword evidence="2" id="KW-1185">Reference proteome</keyword>
<name>A0A3D9KXY9_MARFU</name>
<comment type="caution">
    <text evidence="1">The sequence shown here is derived from an EMBL/GenBank/DDBJ whole genome shotgun (WGS) entry which is preliminary data.</text>
</comment>
<evidence type="ECO:0000313" key="2">
    <source>
        <dbReference type="Proteomes" id="UP000256779"/>
    </source>
</evidence>
<dbReference type="SUPFAM" id="SSF158682">
    <property type="entry name" value="TerB-like"/>
    <property type="match status" value="1"/>
</dbReference>
<evidence type="ECO:0008006" key="3">
    <source>
        <dbReference type="Google" id="ProtNLM"/>
    </source>
</evidence>
<dbReference type="Proteomes" id="UP000256779">
    <property type="component" value="Unassembled WGS sequence"/>
</dbReference>
<proteinExistence type="predicted"/>
<dbReference type="InterPro" id="IPR029024">
    <property type="entry name" value="TerB-like"/>
</dbReference>
<dbReference type="EMBL" id="QREG01000022">
    <property type="protein sequence ID" value="RED94111.1"/>
    <property type="molecule type" value="Genomic_DNA"/>
</dbReference>
<sequence length="137" mass="15953">MDNFKSHMRSLVQLAMSDHSFSDIEKMLIFSIGKAHMMPEEEIEELITENINQKGNVEITFSALSFDEKFEYLYNIIQLMKIDSKVFLSEIKYCEQLAEKLGFDKKVVKKISARIYSDPGITADRESLKKEAKKFEK</sequence>
<dbReference type="Gene3D" id="1.10.3680.10">
    <property type="entry name" value="TerB-like"/>
    <property type="match status" value="1"/>
</dbReference>